<name>A0A7C3PIJ8_9CYAN</name>
<protein>
    <submittedName>
        <fullName evidence="1">DUF2808 domain-containing protein</fullName>
    </submittedName>
</protein>
<accession>A0A7C3PIJ8</accession>
<reference evidence="1" key="1">
    <citation type="journal article" date="2020" name="mSystems">
        <title>Genome- and Community-Level Interaction Insights into Carbon Utilization and Element Cycling Functions of Hydrothermarchaeota in Hydrothermal Sediment.</title>
        <authorList>
            <person name="Zhou Z."/>
            <person name="Liu Y."/>
            <person name="Xu W."/>
            <person name="Pan J."/>
            <person name="Luo Z.H."/>
            <person name="Li M."/>
        </authorList>
    </citation>
    <scope>NUCLEOTIDE SEQUENCE [LARGE SCALE GENOMIC DNA]</scope>
    <source>
        <strain evidence="1">SpSt-418</strain>
    </source>
</reference>
<organism evidence="1">
    <name type="scientific">Oscillatoriales cyanobacterium SpSt-418</name>
    <dbReference type="NCBI Taxonomy" id="2282169"/>
    <lineage>
        <taxon>Bacteria</taxon>
        <taxon>Bacillati</taxon>
        <taxon>Cyanobacteriota</taxon>
        <taxon>Cyanophyceae</taxon>
        <taxon>Oscillatoriophycideae</taxon>
        <taxon>Oscillatoriales</taxon>
    </lineage>
</organism>
<gene>
    <name evidence="1" type="ORF">ENR64_24385</name>
</gene>
<proteinExistence type="predicted"/>
<comment type="caution">
    <text evidence="1">The sequence shown here is derived from an EMBL/GenBank/DDBJ whole genome shotgun (WGS) entry which is preliminary data.</text>
</comment>
<dbReference type="AlphaFoldDB" id="A0A7C3PIJ8"/>
<sequence length="166" mass="17722">MSRFAYIGVLGFLMAGTLAPSGIASSPAKVPLISANQMVFSFNSPFISSSGLLGDHHVIRVMVIGMSLESLSVSIPSQMSKFDSVTITDETGKNIPAKIVKNGNRQLMIAFNQPVETGKTLELDISGIKTLQDEQGSILLYGVTGKRTGIDEEIPIGTARIQVPLR</sequence>
<dbReference type="EMBL" id="DSRU01000345">
    <property type="protein sequence ID" value="HFN00835.1"/>
    <property type="molecule type" value="Genomic_DNA"/>
</dbReference>
<evidence type="ECO:0000313" key="1">
    <source>
        <dbReference type="EMBL" id="HFN00835.1"/>
    </source>
</evidence>